<evidence type="ECO:0000256" key="8">
    <source>
        <dbReference type="SAM" id="SignalP"/>
    </source>
</evidence>
<keyword evidence="8" id="KW-0732">Signal</keyword>
<evidence type="ECO:0000256" key="4">
    <source>
        <dbReference type="ARBA" id="ARBA00022723"/>
    </source>
</evidence>
<reference evidence="9" key="2">
    <citation type="submission" date="2017-10" db="EMBL/GenBank/DDBJ databases">
        <title>Ladona fulva Genome sequencing and assembly.</title>
        <authorList>
            <person name="Murali S."/>
            <person name="Richards S."/>
            <person name="Bandaranaike D."/>
            <person name="Bellair M."/>
            <person name="Blankenburg K."/>
            <person name="Chao H."/>
            <person name="Dinh H."/>
            <person name="Doddapaneni H."/>
            <person name="Dugan-Rocha S."/>
            <person name="Elkadiri S."/>
            <person name="Gnanaolivu R."/>
            <person name="Hernandez B."/>
            <person name="Skinner E."/>
            <person name="Javaid M."/>
            <person name="Lee S."/>
            <person name="Li M."/>
            <person name="Ming W."/>
            <person name="Munidasa M."/>
            <person name="Muniz J."/>
            <person name="Nguyen L."/>
            <person name="Hughes D."/>
            <person name="Osuji N."/>
            <person name="Pu L.-L."/>
            <person name="Puazo M."/>
            <person name="Qu C."/>
            <person name="Quiroz J."/>
            <person name="Raj R."/>
            <person name="Weissenberger G."/>
            <person name="Xin Y."/>
            <person name="Zou X."/>
            <person name="Han Y."/>
            <person name="Worley K."/>
            <person name="Muzny D."/>
            <person name="Gibbs R."/>
        </authorList>
    </citation>
    <scope>NUCLEOTIDE SEQUENCE</scope>
    <source>
        <strain evidence="9">Sampled in the wild</strain>
    </source>
</reference>
<evidence type="ECO:0000256" key="6">
    <source>
        <dbReference type="ARBA" id="ARBA00023004"/>
    </source>
</evidence>
<accession>A0A8K0PCP2</accession>
<keyword evidence="7" id="KW-0503">Monooxygenase</keyword>
<keyword evidence="3" id="KW-0349">Heme</keyword>
<dbReference type="GO" id="GO:0005506">
    <property type="term" value="F:iron ion binding"/>
    <property type="evidence" value="ECO:0007669"/>
    <property type="project" value="InterPro"/>
</dbReference>
<dbReference type="EMBL" id="KZ309394">
    <property type="protein sequence ID" value="KAG8238624.1"/>
    <property type="molecule type" value="Genomic_DNA"/>
</dbReference>
<evidence type="ECO:0000256" key="5">
    <source>
        <dbReference type="ARBA" id="ARBA00023002"/>
    </source>
</evidence>
<proteinExistence type="inferred from homology"/>
<evidence type="ECO:0000256" key="2">
    <source>
        <dbReference type="ARBA" id="ARBA00010617"/>
    </source>
</evidence>
<evidence type="ECO:0000256" key="1">
    <source>
        <dbReference type="ARBA" id="ARBA00001971"/>
    </source>
</evidence>
<evidence type="ECO:0000313" key="9">
    <source>
        <dbReference type="EMBL" id="KAG8238624.1"/>
    </source>
</evidence>
<name>A0A8K0PCP2_LADFU</name>
<dbReference type="SUPFAM" id="SSF48264">
    <property type="entry name" value="Cytochrome P450"/>
    <property type="match status" value="1"/>
</dbReference>
<dbReference type="Pfam" id="PF00067">
    <property type="entry name" value="p450"/>
    <property type="match status" value="1"/>
</dbReference>
<comment type="similarity">
    <text evidence="2">Belongs to the cytochrome P450 family.</text>
</comment>
<dbReference type="Proteomes" id="UP000792457">
    <property type="component" value="Unassembled WGS sequence"/>
</dbReference>
<dbReference type="InterPro" id="IPR001128">
    <property type="entry name" value="Cyt_P450"/>
</dbReference>
<dbReference type="GO" id="GO:0016705">
    <property type="term" value="F:oxidoreductase activity, acting on paired donors, with incorporation or reduction of molecular oxygen"/>
    <property type="evidence" value="ECO:0007669"/>
    <property type="project" value="InterPro"/>
</dbReference>
<evidence type="ECO:0000256" key="7">
    <source>
        <dbReference type="ARBA" id="ARBA00023033"/>
    </source>
</evidence>
<dbReference type="InterPro" id="IPR050479">
    <property type="entry name" value="CYP11_CYP27_families"/>
</dbReference>
<feature type="chain" id="PRO_5035475316" description="Cytochrome P450" evidence="8">
    <location>
        <begin position="19"/>
        <end position="281"/>
    </location>
</feature>
<dbReference type="OrthoDB" id="3945418at2759"/>
<keyword evidence="5" id="KW-0560">Oxidoreductase</keyword>
<evidence type="ECO:0008006" key="11">
    <source>
        <dbReference type="Google" id="ProtNLM"/>
    </source>
</evidence>
<dbReference type="Gene3D" id="1.10.630.10">
    <property type="entry name" value="Cytochrome P450"/>
    <property type="match status" value="1"/>
</dbReference>
<evidence type="ECO:0000256" key="3">
    <source>
        <dbReference type="ARBA" id="ARBA00022617"/>
    </source>
</evidence>
<feature type="signal peptide" evidence="8">
    <location>
        <begin position="1"/>
        <end position="18"/>
    </location>
</feature>
<organism evidence="9 10">
    <name type="scientific">Ladona fulva</name>
    <name type="common">Scarce chaser dragonfly</name>
    <name type="synonym">Libellula fulva</name>
    <dbReference type="NCBI Taxonomy" id="123851"/>
    <lineage>
        <taxon>Eukaryota</taxon>
        <taxon>Metazoa</taxon>
        <taxon>Ecdysozoa</taxon>
        <taxon>Arthropoda</taxon>
        <taxon>Hexapoda</taxon>
        <taxon>Insecta</taxon>
        <taxon>Pterygota</taxon>
        <taxon>Palaeoptera</taxon>
        <taxon>Odonata</taxon>
        <taxon>Epiprocta</taxon>
        <taxon>Anisoptera</taxon>
        <taxon>Libelluloidea</taxon>
        <taxon>Libellulidae</taxon>
        <taxon>Ladona</taxon>
    </lineage>
</organism>
<keyword evidence="6" id="KW-0408">Iron</keyword>
<comment type="cofactor">
    <cofactor evidence="1">
        <name>heme</name>
        <dbReference type="ChEBI" id="CHEBI:30413"/>
    </cofactor>
</comment>
<dbReference type="PANTHER" id="PTHR24279">
    <property type="entry name" value="CYTOCHROME P450"/>
    <property type="match status" value="1"/>
</dbReference>
<dbReference type="GO" id="GO:0020037">
    <property type="term" value="F:heme binding"/>
    <property type="evidence" value="ECO:0007669"/>
    <property type="project" value="InterPro"/>
</dbReference>
<keyword evidence="4" id="KW-0479">Metal-binding</keyword>
<reference evidence="9" key="1">
    <citation type="submission" date="2013-04" db="EMBL/GenBank/DDBJ databases">
        <authorList>
            <person name="Qu J."/>
            <person name="Murali S.C."/>
            <person name="Bandaranaike D."/>
            <person name="Bellair M."/>
            <person name="Blankenburg K."/>
            <person name="Chao H."/>
            <person name="Dinh H."/>
            <person name="Doddapaneni H."/>
            <person name="Downs B."/>
            <person name="Dugan-Rocha S."/>
            <person name="Elkadiri S."/>
            <person name="Gnanaolivu R.D."/>
            <person name="Hernandez B."/>
            <person name="Javaid M."/>
            <person name="Jayaseelan J.C."/>
            <person name="Lee S."/>
            <person name="Li M."/>
            <person name="Ming W."/>
            <person name="Munidasa M."/>
            <person name="Muniz J."/>
            <person name="Nguyen L."/>
            <person name="Ongeri F."/>
            <person name="Osuji N."/>
            <person name="Pu L.-L."/>
            <person name="Puazo M."/>
            <person name="Qu C."/>
            <person name="Quiroz J."/>
            <person name="Raj R."/>
            <person name="Weissenberger G."/>
            <person name="Xin Y."/>
            <person name="Zou X."/>
            <person name="Han Y."/>
            <person name="Richards S."/>
            <person name="Worley K."/>
            <person name="Muzny D."/>
            <person name="Gibbs R."/>
        </authorList>
    </citation>
    <scope>NUCLEOTIDE SEQUENCE</scope>
    <source>
        <strain evidence="9">Sampled in the wild</strain>
    </source>
</reference>
<comment type="caution">
    <text evidence="9">The sequence shown here is derived from an EMBL/GenBank/DDBJ whole genome shotgun (WGS) entry which is preliminary data.</text>
</comment>
<sequence length="281" mass="32340">MVRTLFTRLFGFIMAAFALRSGLKPTWLSAVPNQVHRVANSTVAAELDQSVSWDQAKPFEEIPGPKPLPIIGNLHQFLFGDFTERDILKLHKGLMKKYGKIMKMTNIPGRRDMVVVFDPKMMAEVYRKEGPWPDRDGMQAFLYYRKVYRKDFFEGVGGALVENGEEWKKFRTKINPPMMQPKVVKMYLRPILEVVDEFIERTKTLRDEKGELPADYSNEMNKWALDVSMKYINGAIERLKDKKPGDDYEPSVLEKLLLRDPNPKTACVMALDMLTAGIDTV</sequence>
<dbReference type="InterPro" id="IPR036396">
    <property type="entry name" value="Cyt_P450_sf"/>
</dbReference>
<gene>
    <name evidence="9" type="ORF">J437_LFUL018542</name>
</gene>
<keyword evidence="10" id="KW-1185">Reference proteome</keyword>
<protein>
    <recommendedName>
        <fullName evidence="11">Cytochrome P450</fullName>
    </recommendedName>
</protein>
<dbReference type="GO" id="GO:0004497">
    <property type="term" value="F:monooxygenase activity"/>
    <property type="evidence" value="ECO:0007669"/>
    <property type="project" value="UniProtKB-KW"/>
</dbReference>
<dbReference type="AlphaFoldDB" id="A0A8K0PCP2"/>
<evidence type="ECO:0000313" key="10">
    <source>
        <dbReference type="Proteomes" id="UP000792457"/>
    </source>
</evidence>
<feature type="non-terminal residue" evidence="9">
    <location>
        <position position="281"/>
    </location>
</feature>
<dbReference type="PANTHER" id="PTHR24279:SF120">
    <property type="entry name" value="CYTOCHROME P450"/>
    <property type="match status" value="1"/>
</dbReference>